<dbReference type="AlphaFoldDB" id="A0AAD7YQ08"/>
<dbReference type="InterPro" id="IPR003409">
    <property type="entry name" value="MORN"/>
</dbReference>
<comment type="caution">
    <text evidence="6">The sequence shown here is derived from an EMBL/GenBank/DDBJ whole genome shotgun (WGS) entry which is preliminary data.</text>
</comment>
<sequence>MPFYHHPRTFVPLSVAAEKKARKNGLRHAIFTSRFDRYVGDWKDDLKDGKGRFLTIGGMLYEGDWSKGYRHGFGLLSKRAANGTFTLVYRGEWVRGKLEGPGWMYFENGDVYLGFFKRNKKCGYGNMWYADKTFYGGYWKNDLKHGLGLFLLENGCRYEGHWEKDIKSGIGRYYHMNTGQLQEGCWVDDVCVKSKMSDIIIRQSCKMPTPYPIPQHQLQSPRALLEESELWMLGKIGEIDKNLLFCIDQM</sequence>
<gene>
    <name evidence="6" type="ORF">PYW07_003665</name>
</gene>
<comment type="subcellular location">
    <subcellularLocation>
        <location evidence="1">Cytoplasmic vesicle</location>
        <location evidence="1">Secretory vesicle</location>
        <location evidence="1">Acrosome</location>
    </subcellularLocation>
</comment>
<dbReference type="InterPro" id="IPR052472">
    <property type="entry name" value="MORN3"/>
</dbReference>
<protein>
    <recommendedName>
        <fullName evidence="4">MORN repeat-containing protein 3</fullName>
    </recommendedName>
</protein>
<reference evidence="6" key="1">
    <citation type="submission" date="2023-03" db="EMBL/GenBank/DDBJ databases">
        <title>Chromosome-level genomes of two armyworms, Mythimna separata and Mythimna loreyi, provide insights into the biosynthesis and reception of sex pheromones.</title>
        <authorList>
            <person name="Zhao H."/>
        </authorList>
    </citation>
    <scope>NUCLEOTIDE SEQUENCE</scope>
    <source>
        <strain evidence="6">BeijingLab</strain>
        <tissue evidence="6">Pupa</tissue>
    </source>
</reference>
<evidence type="ECO:0000256" key="2">
    <source>
        <dbReference type="ARBA" id="ARBA00022737"/>
    </source>
</evidence>
<organism evidence="6 7">
    <name type="scientific">Mythimna separata</name>
    <name type="common">Oriental armyworm</name>
    <name type="synonym">Pseudaletia separata</name>
    <dbReference type="NCBI Taxonomy" id="271217"/>
    <lineage>
        <taxon>Eukaryota</taxon>
        <taxon>Metazoa</taxon>
        <taxon>Ecdysozoa</taxon>
        <taxon>Arthropoda</taxon>
        <taxon>Hexapoda</taxon>
        <taxon>Insecta</taxon>
        <taxon>Pterygota</taxon>
        <taxon>Neoptera</taxon>
        <taxon>Endopterygota</taxon>
        <taxon>Lepidoptera</taxon>
        <taxon>Glossata</taxon>
        <taxon>Ditrysia</taxon>
        <taxon>Noctuoidea</taxon>
        <taxon>Noctuidae</taxon>
        <taxon>Noctuinae</taxon>
        <taxon>Hadenini</taxon>
        <taxon>Mythimna</taxon>
    </lineage>
</organism>
<keyword evidence="3" id="KW-0968">Cytoplasmic vesicle</keyword>
<dbReference type="PANTHER" id="PTHR46511:SF1">
    <property type="entry name" value="MORN REPEAT-CONTAINING PROTEIN 3"/>
    <property type="match status" value="1"/>
</dbReference>
<name>A0AAD7YQ08_MYTSE</name>
<dbReference type="Proteomes" id="UP001231518">
    <property type="component" value="Chromosome 15"/>
</dbReference>
<comment type="function">
    <text evidence="5">Assembles a suppression complex (suppresome) by tethering SIRT1 and MDM2 to regulate composite modifications of p53/TP53. Confers both deacetylation-mediated functional inactivation, by SIRT1, and ubiquitination-dependent degradation, by MDM2, of p53/TP53, promoting a proliferative and cell survival behaviors. May play a role in the regulation of spermatogenesis.</text>
</comment>
<accession>A0AAD7YQ08</accession>
<evidence type="ECO:0000313" key="7">
    <source>
        <dbReference type="Proteomes" id="UP001231518"/>
    </source>
</evidence>
<dbReference type="SMART" id="SM00698">
    <property type="entry name" value="MORN"/>
    <property type="match status" value="6"/>
</dbReference>
<keyword evidence="7" id="KW-1185">Reference proteome</keyword>
<evidence type="ECO:0000256" key="4">
    <source>
        <dbReference type="ARBA" id="ARBA00039854"/>
    </source>
</evidence>
<dbReference type="Gene3D" id="2.20.110.10">
    <property type="entry name" value="Histone H3 K4-specific methyltransferase SET7/9 N-terminal domain"/>
    <property type="match status" value="2"/>
</dbReference>
<evidence type="ECO:0000313" key="6">
    <source>
        <dbReference type="EMBL" id="KAJ8722485.1"/>
    </source>
</evidence>
<proteinExistence type="predicted"/>
<dbReference type="Pfam" id="PF02493">
    <property type="entry name" value="MORN"/>
    <property type="match status" value="6"/>
</dbReference>
<dbReference type="EMBL" id="JARGEI010000012">
    <property type="protein sequence ID" value="KAJ8722485.1"/>
    <property type="molecule type" value="Genomic_DNA"/>
</dbReference>
<evidence type="ECO:0000256" key="1">
    <source>
        <dbReference type="ARBA" id="ARBA00004218"/>
    </source>
</evidence>
<dbReference type="PANTHER" id="PTHR46511">
    <property type="entry name" value="MORN REPEAT-CONTAINING PROTEIN 3"/>
    <property type="match status" value="1"/>
</dbReference>
<keyword evidence="2" id="KW-0677">Repeat</keyword>
<dbReference type="SUPFAM" id="SSF82185">
    <property type="entry name" value="Histone H3 K4-specific methyltransferase SET7/9 N-terminal domain"/>
    <property type="match status" value="2"/>
</dbReference>
<evidence type="ECO:0000256" key="3">
    <source>
        <dbReference type="ARBA" id="ARBA00023329"/>
    </source>
</evidence>
<evidence type="ECO:0000256" key="5">
    <source>
        <dbReference type="ARBA" id="ARBA00045851"/>
    </source>
</evidence>
<dbReference type="GO" id="GO:0001669">
    <property type="term" value="C:acrosomal vesicle"/>
    <property type="evidence" value="ECO:0007669"/>
    <property type="project" value="UniProtKB-SubCell"/>
</dbReference>